<keyword evidence="3" id="KW-0436">Ligase</keyword>
<dbReference type="NCBIfam" id="TIGR03098">
    <property type="entry name" value="ligase_PEP_1"/>
    <property type="match status" value="1"/>
</dbReference>
<dbReference type="PROSITE" id="PS00455">
    <property type="entry name" value="AMP_BINDING"/>
    <property type="match status" value="1"/>
</dbReference>
<accession>A0A4R6UPW1</accession>
<reference evidence="3 4" key="1">
    <citation type="submission" date="2019-03" db="EMBL/GenBank/DDBJ databases">
        <title>Genomic Encyclopedia of Type Strains, Phase IV (KMG-IV): sequencing the most valuable type-strain genomes for metagenomic binning, comparative biology and taxonomic classification.</title>
        <authorList>
            <person name="Goeker M."/>
        </authorList>
    </citation>
    <scope>NUCLEOTIDE SEQUENCE [LARGE SCALE GENOMIC DNA]</scope>
    <source>
        <strain evidence="3 4">DSM 103792</strain>
    </source>
</reference>
<keyword evidence="4" id="KW-1185">Reference proteome</keyword>
<dbReference type="Pfam" id="PF00501">
    <property type="entry name" value="AMP-binding"/>
    <property type="match status" value="1"/>
</dbReference>
<dbReference type="InterPro" id="IPR000873">
    <property type="entry name" value="AMP-dep_synth/lig_dom"/>
</dbReference>
<protein>
    <submittedName>
        <fullName evidence="3">Acyl-CoA ligase (AMP-forming) (Exosortase A-associated)</fullName>
    </submittedName>
</protein>
<feature type="domain" description="AMP-dependent synthetase/ligase" evidence="1">
    <location>
        <begin position="12"/>
        <end position="366"/>
    </location>
</feature>
<sequence>MKELLHALVLTSAERYPERPALHFRDQTLSYRQLADAINRFADALVSSGIQPGDRVAIYLPKQFETAIAIFGAAAAGAVFVPVNPLLKPAQVAYILRDCNVRVLISAKARFEQLQPELGDCPDLKLNLSVDGECPQAADLNQWLASGKGLRGHRRIDADMVAILYTSGSTGNPKGVVLSHRNMVAGAHSVAEYLENTADDRLLAVLPLSFDYGLSQLTTAFSVGASVALMDYLLPNDVIRACVKYQITGLAAVPPLWVQLAQLEWPQEAKQSIRYFTNSGGHMPFATLQGLRAQLPNTKPFLMYGLTEAFRSTFLPPDQVDVRPGSMGKAIPNAEVVVLREDGSECAADEPGELVHRGALVSLGYWNAPEKTAERFKLMPKRVNGLVLDEMAVFSGDTVKKDSEGFLYFIGRKDDMIKSSGYRISPSELEDTVYQQKGVAEVAAIGCKHEQLGQAIVLVIKAGNDFVEAEMLAELRKTLPMFMQPHKIILREQLPRNPNGKIDRKHLSAEYATLFTTEG</sequence>
<dbReference type="Proteomes" id="UP000295375">
    <property type="component" value="Unassembled WGS sequence"/>
</dbReference>
<feature type="domain" description="AMP-binding enzyme C-terminal" evidence="2">
    <location>
        <begin position="428"/>
        <end position="501"/>
    </location>
</feature>
<evidence type="ECO:0000313" key="4">
    <source>
        <dbReference type="Proteomes" id="UP000295375"/>
    </source>
</evidence>
<comment type="caution">
    <text evidence="3">The sequence shown here is derived from an EMBL/GenBank/DDBJ whole genome shotgun (WGS) entry which is preliminary data.</text>
</comment>
<dbReference type="InterPro" id="IPR025110">
    <property type="entry name" value="AMP-bd_C"/>
</dbReference>
<evidence type="ECO:0000313" key="3">
    <source>
        <dbReference type="EMBL" id="TDQ47709.1"/>
    </source>
</evidence>
<evidence type="ECO:0000259" key="2">
    <source>
        <dbReference type="Pfam" id="PF13193"/>
    </source>
</evidence>
<dbReference type="InterPro" id="IPR042099">
    <property type="entry name" value="ANL_N_sf"/>
</dbReference>
<dbReference type="InterPro" id="IPR050237">
    <property type="entry name" value="ATP-dep_AMP-bd_enzyme"/>
</dbReference>
<dbReference type="Gene3D" id="3.30.300.30">
    <property type="match status" value="1"/>
</dbReference>
<dbReference type="GO" id="GO:0016877">
    <property type="term" value="F:ligase activity, forming carbon-sulfur bonds"/>
    <property type="evidence" value="ECO:0007669"/>
    <property type="project" value="UniProtKB-ARBA"/>
</dbReference>
<dbReference type="SUPFAM" id="SSF56801">
    <property type="entry name" value="Acetyl-CoA synthetase-like"/>
    <property type="match status" value="1"/>
</dbReference>
<proteinExistence type="predicted"/>
<dbReference type="OrthoDB" id="9757559at2"/>
<organism evidence="3 4">
    <name type="scientific">Permianibacter aggregans</name>
    <dbReference type="NCBI Taxonomy" id="1510150"/>
    <lineage>
        <taxon>Bacteria</taxon>
        <taxon>Pseudomonadati</taxon>
        <taxon>Pseudomonadota</taxon>
        <taxon>Gammaproteobacteria</taxon>
        <taxon>Pseudomonadales</taxon>
        <taxon>Pseudomonadaceae</taxon>
        <taxon>Permianibacter</taxon>
    </lineage>
</organism>
<dbReference type="Pfam" id="PF13193">
    <property type="entry name" value="AMP-binding_C"/>
    <property type="match status" value="1"/>
</dbReference>
<dbReference type="InterPro" id="IPR017529">
    <property type="entry name" value="AcylCoA_ligase_PEP_1"/>
</dbReference>
<gene>
    <name evidence="3" type="ORF">EV696_109113</name>
</gene>
<dbReference type="EMBL" id="SNYM01000009">
    <property type="protein sequence ID" value="TDQ47709.1"/>
    <property type="molecule type" value="Genomic_DNA"/>
</dbReference>
<name>A0A4R6UPW1_9GAMM</name>
<dbReference type="InterPro" id="IPR020845">
    <property type="entry name" value="AMP-binding_CS"/>
</dbReference>
<dbReference type="PANTHER" id="PTHR43767:SF10">
    <property type="entry name" value="SURFACTIN SYNTHASE SUBUNIT 1"/>
    <property type="match status" value="1"/>
</dbReference>
<dbReference type="PANTHER" id="PTHR43767">
    <property type="entry name" value="LONG-CHAIN-FATTY-ACID--COA LIGASE"/>
    <property type="match status" value="1"/>
</dbReference>
<evidence type="ECO:0000259" key="1">
    <source>
        <dbReference type="Pfam" id="PF00501"/>
    </source>
</evidence>
<dbReference type="InterPro" id="IPR045851">
    <property type="entry name" value="AMP-bd_C_sf"/>
</dbReference>
<dbReference type="AlphaFoldDB" id="A0A4R6UPW1"/>
<dbReference type="Gene3D" id="3.40.50.12780">
    <property type="entry name" value="N-terminal domain of ligase-like"/>
    <property type="match status" value="1"/>
</dbReference>
<dbReference type="RefSeq" id="WP_133590941.1">
    <property type="nucleotide sequence ID" value="NZ_CP037953.1"/>
</dbReference>